<dbReference type="RefSeq" id="WP_183860300.1">
    <property type="nucleotide sequence ID" value="NZ_JACHFH010000009.1"/>
</dbReference>
<dbReference type="AlphaFoldDB" id="A0A840UFL3"/>
<dbReference type="GO" id="GO:0005886">
    <property type="term" value="C:plasma membrane"/>
    <property type="evidence" value="ECO:0007669"/>
    <property type="project" value="UniProtKB-SubCell"/>
</dbReference>
<reference evidence="9 10" key="1">
    <citation type="submission" date="2020-08" db="EMBL/GenBank/DDBJ databases">
        <title>Genomic Encyclopedia of Type Strains, Phase IV (KMG-IV): sequencing the most valuable type-strain genomes for metagenomic binning, comparative biology and taxonomic classification.</title>
        <authorList>
            <person name="Goeker M."/>
        </authorList>
    </citation>
    <scope>NUCLEOTIDE SEQUENCE [LARGE SCALE GENOMIC DNA]</scope>
    <source>
        <strain evidence="9 10">DSM 24661</strain>
    </source>
</reference>
<evidence type="ECO:0000256" key="6">
    <source>
        <dbReference type="ARBA" id="ARBA00022989"/>
    </source>
</evidence>
<sequence length="583" mass="62202">MYVQNFNPFSNMFQSALLAFLPILYFFFVLIVFKIKGHLAAISTTIVAILLSAWIYHMPVILSIMSAVHGALYGLFPIGWIVVGAVFLYNISVKTGQFEIIKKSIISITDDRRLQVLLIAFSFGAFLEGAAGFGTPVAITSAMLIGMGFKAKKAACMSLLANTAPVAFGGLGIPVLVAAQVTGFSGAYLAKLLAFICPIIGFIVPFYLIAVMTGLKGIKEVWPAVLVTSLSFSIPMCLTSYFLGPILPDITASLCSMIALVLFLKIWQPKNIYRFDNEKVAPQITLSKKAVIKAWSPFIILIIFIADWGMASVDSILNMFNISFAIPYLNGAIINGTTNAPIAAIFKLNWLSAAGTGIVIAAFMSCVILRVSFKQSINILTQTFSELKLALLTISGVLAYAYVANNSGMTTTMGLLVAKTGSWFPLFAPIVGWLGVFVTGSDTSANALFGKLQTTAFSAVGILPVMGIGANLAGGAVGKMISPQSIAIVAGTTGLTGKEGEIYKFSIKHSIVLLTMICLIIYFYKDVFVSLLAGENGAAVAQAAGSDIISSTGIVILAASFIVIFLAKKILNGPEEIHHYKLQ</sequence>
<feature type="transmembrane region" description="Helical" evidence="8">
    <location>
        <begin position="350"/>
        <end position="373"/>
    </location>
</feature>
<comment type="function">
    <text evidence="8">Uptake of L-lactate across the membrane. Can also transport D-lactate and glycolate.</text>
</comment>
<dbReference type="InterPro" id="IPR003804">
    <property type="entry name" value="Lactate_perm"/>
</dbReference>
<feature type="transmembrane region" description="Helical" evidence="8">
    <location>
        <begin position="188"/>
        <end position="209"/>
    </location>
</feature>
<feature type="transmembrane region" description="Helical" evidence="8">
    <location>
        <begin position="385"/>
        <end position="403"/>
    </location>
</feature>
<feature type="transmembrane region" description="Helical" evidence="8">
    <location>
        <begin position="112"/>
        <end position="127"/>
    </location>
</feature>
<evidence type="ECO:0000256" key="4">
    <source>
        <dbReference type="ARBA" id="ARBA00022475"/>
    </source>
</evidence>
<dbReference type="PANTHER" id="PTHR30003">
    <property type="entry name" value="L-LACTATE PERMEASE"/>
    <property type="match status" value="1"/>
</dbReference>
<evidence type="ECO:0000256" key="5">
    <source>
        <dbReference type="ARBA" id="ARBA00022692"/>
    </source>
</evidence>
<name>A0A840UFL3_9FIRM</name>
<feature type="transmembrane region" description="Helical" evidence="8">
    <location>
        <begin position="250"/>
        <end position="269"/>
    </location>
</feature>
<accession>A0A840UFL3</accession>
<feature type="transmembrane region" description="Helical" evidence="8">
    <location>
        <begin position="505"/>
        <end position="524"/>
    </location>
</feature>
<evidence type="ECO:0000256" key="8">
    <source>
        <dbReference type="RuleBase" id="RU365092"/>
    </source>
</evidence>
<feature type="transmembrane region" description="Helical" evidence="8">
    <location>
        <begin position="45"/>
        <end position="65"/>
    </location>
</feature>
<feature type="transmembrane region" description="Helical" evidence="8">
    <location>
        <begin position="163"/>
        <end position="182"/>
    </location>
</feature>
<evidence type="ECO:0000256" key="1">
    <source>
        <dbReference type="ARBA" id="ARBA00004651"/>
    </source>
</evidence>
<keyword evidence="5 8" id="KW-0812">Transmembrane</keyword>
<evidence type="ECO:0000313" key="10">
    <source>
        <dbReference type="Proteomes" id="UP000559117"/>
    </source>
</evidence>
<feature type="transmembrane region" description="Helical" evidence="8">
    <location>
        <begin position="544"/>
        <end position="567"/>
    </location>
</feature>
<dbReference type="PANTHER" id="PTHR30003:SF0">
    <property type="entry name" value="GLYCOLATE PERMEASE GLCA-RELATED"/>
    <property type="match status" value="1"/>
</dbReference>
<dbReference type="Proteomes" id="UP000559117">
    <property type="component" value="Unassembled WGS sequence"/>
</dbReference>
<keyword evidence="3 8" id="KW-0813">Transport</keyword>
<evidence type="ECO:0000256" key="3">
    <source>
        <dbReference type="ARBA" id="ARBA00022448"/>
    </source>
</evidence>
<keyword evidence="4 8" id="KW-1003">Cell membrane</keyword>
<comment type="similarity">
    <text evidence="2 8">Belongs to the lactate permease family.</text>
</comment>
<evidence type="ECO:0000313" key="9">
    <source>
        <dbReference type="EMBL" id="MBB5335886.1"/>
    </source>
</evidence>
<keyword evidence="7 8" id="KW-0472">Membrane</keyword>
<feature type="transmembrane region" description="Helical" evidence="8">
    <location>
        <begin position="12"/>
        <end position="33"/>
    </location>
</feature>
<protein>
    <recommendedName>
        <fullName evidence="8">L-lactate permease</fullName>
    </recommendedName>
</protein>
<organism evidence="9 10">
    <name type="scientific">Pectinatus brassicae</name>
    <dbReference type="NCBI Taxonomy" id="862415"/>
    <lineage>
        <taxon>Bacteria</taxon>
        <taxon>Bacillati</taxon>
        <taxon>Bacillota</taxon>
        <taxon>Negativicutes</taxon>
        <taxon>Selenomonadales</taxon>
        <taxon>Selenomonadaceae</taxon>
        <taxon>Pectinatus</taxon>
    </lineage>
</organism>
<comment type="subcellular location">
    <subcellularLocation>
        <location evidence="1 8">Cell membrane</location>
        <topology evidence="1 8">Multi-pass membrane protein</topology>
    </subcellularLocation>
</comment>
<feature type="transmembrane region" description="Helical" evidence="8">
    <location>
        <begin position="290"/>
        <end position="311"/>
    </location>
</feature>
<feature type="transmembrane region" description="Helical" evidence="8">
    <location>
        <begin position="423"/>
        <end position="441"/>
    </location>
</feature>
<evidence type="ECO:0000256" key="7">
    <source>
        <dbReference type="ARBA" id="ARBA00023136"/>
    </source>
</evidence>
<feature type="transmembrane region" description="Helical" evidence="8">
    <location>
        <begin position="71"/>
        <end position="91"/>
    </location>
</feature>
<keyword evidence="6 8" id="KW-1133">Transmembrane helix</keyword>
<gene>
    <name evidence="9" type="ORF">HNR32_001020</name>
</gene>
<dbReference type="GO" id="GO:0015129">
    <property type="term" value="F:lactate transmembrane transporter activity"/>
    <property type="evidence" value="ECO:0007669"/>
    <property type="project" value="UniProtKB-UniRule"/>
</dbReference>
<comment type="caution">
    <text evidence="9">The sequence shown here is derived from an EMBL/GenBank/DDBJ whole genome shotgun (WGS) entry which is preliminary data.</text>
</comment>
<dbReference type="Pfam" id="PF02652">
    <property type="entry name" value="Lactate_perm"/>
    <property type="match status" value="1"/>
</dbReference>
<dbReference type="EMBL" id="JACHFH010000009">
    <property type="protein sequence ID" value="MBB5335886.1"/>
    <property type="molecule type" value="Genomic_DNA"/>
</dbReference>
<evidence type="ECO:0000256" key="2">
    <source>
        <dbReference type="ARBA" id="ARBA00010100"/>
    </source>
</evidence>
<dbReference type="GO" id="GO:0015295">
    <property type="term" value="F:solute:proton symporter activity"/>
    <property type="evidence" value="ECO:0007669"/>
    <property type="project" value="TreeGrafter"/>
</dbReference>
<keyword evidence="10" id="KW-1185">Reference proteome</keyword>
<dbReference type="NCBIfam" id="TIGR00795">
    <property type="entry name" value="lctP"/>
    <property type="match status" value="1"/>
</dbReference>
<proteinExistence type="inferred from homology"/>